<keyword evidence="2" id="KW-0812">Transmembrane</keyword>
<organism evidence="3 4">
    <name type="scientific">Parachitinimonas caeni</name>
    <dbReference type="NCBI Taxonomy" id="3031301"/>
    <lineage>
        <taxon>Bacteria</taxon>
        <taxon>Pseudomonadati</taxon>
        <taxon>Pseudomonadota</taxon>
        <taxon>Betaproteobacteria</taxon>
        <taxon>Neisseriales</taxon>
        <taxon>Chitinibacteraceae</taxon>
        <taxon>Parachitinimonas</taxon>
    </lineage>
</organism>
<gene>
    <name evidence="3" type="ORF">PZA18_02395</name>
</gene>
<dbReference type="RefSeq" id="WP_284099183.1">
    <property type="nucleotide sequence ID" value="NZ_JARRAF010000002.1"/>
</dbReference>
<dbReference type="EMBL" id="JARRAF010000002">
    <property type="protein sequence ID" value="MDK2122896.1"/>
    <property type="molecule type" value="Genomic_DNA"/>
</dbReference>
<feature type="compositionally biased region" description="Pro residues" evidence="1">
    <location>
        <begin position="322"/>
        <end position="338"/>
    </location>
</feature>
<keyword evidence="2" id="KW-0472">Membrane</keyword>
<reference evidence="3" key="1">
    <citation type="submission" date="2023-03" db="EMBL/GenBank/DDBJ databases">
        <title>Chitinimonas shenzhenensis gen. nov., sp. nov., a novel member of family Burkholderiaceae isolated from activated sludge collected in Shen Zhen, China.</title>
        <authorList>
            <person name="Wang X."/>
        </authorList>
    </citation>
    <scope>NUCLEOTIDE SEQUENCE</scope>
    <source>
        <strain evidence="3">DQS-5</strain>
    </source>
</reference>
<keyword evidence="2" id="KW-1133">Transmembrane helix</keyword>
<evidence type="ECO:0000313" key="3">
    <source>
        <dbReference type="EMBL" id="MDK2122896.1"/>
    </source>
</evidence>
<protein>
    <recommendedName>
        <fullName evidence="5">Glycosyltransferase RgtA/B/C/D-like domain-containing protein</fullName>
    </recommendedName>
</protein>
<feature type="transmembrane region" description="Helical" evidence="2">
    <location>
        <begin position="174"/>
        <end position="190"/>
    </location>
</feature>
<feature type="transmembrane region" description="Helical" evidence="2">
    <location>
        <begin position="197"/>
        <end position="215"/>
    </location>
</feature>
<evidence type="ECO:0000256" key="2">
    <source>
        <dbReference type="SAM" id="Phobius"/>
    </source>
</evidence>
<feature type="transmembrane region" description="Helical" evidence="2">
    <location>
        <begin position="147"/>
        <end position="168"/>
    </location>
</feature>
<name>A0ABT7DS59_9NEIS</name>
<feature type="transmembrane region" description="Helical" evidence="2">
    <location>
        <begin position="476"/>
        <end position="499"/>
    </location>
</feature>
<evidence type="ECO:0000313" key="4">
    <source>
        <dbReference type="Proteomes" id="UP001172778"/>
    </source>
</evidence>
<feature type="transmembrane region" description="Helical" evidence="2">
    <location>
        <begin position="505"/>
        <end position="523"/>
    </location>
</feature>
<accession>A0ABT7DS59</accession>
<keyword evidence="4" id="KW-1185">Reference proteome</keyword>
<feature type="transmembrane region" description="Helical" evidence="2">
    <location>
        <begin position="35"/>
        <end position="57"/>
    </location>
</feature>
<evidence type="ECO:0000256" key="1">
    <source>
        <dbReference type="SAM" id="MobiDB-lite"/>
    </source>
</evidence>
<sequence length="536" mass="58150">MNIAAPGVLPGRRPDTPWQRLIAAANALTPLRVGLIAFIYTLLVGLLVQLVVLPHLLPAWHAGHGLLANRDWVYFHQLASTVSERISEHGWGTWELRPEGQAVAGIMAIFYTLFTAEPWTVLPLYCLLYAISVTILFLFARSLLGNPAAAALATLPCLLLPSAATIYAQPHKDAFVLFGLLSVCWAAIRVSQTRHSLADTLIGLPLSWLGLLAVWMMRPYLLQVLEAAGLIVFVVAVINASLRLRTGIRHPSDFARQALLPILLSALVWLPCNQLKRIDNNVDPAGAQARLAEIKAEKARLAAAEAAKKQAALQVASVVAPAPKPAPEPPPATPPAPAPVAQTAPPIPTPAPPPVPVVPKVEIRDWQPSTWLPPKLDGVFYTLAKTRDGFRTTKGGSNIDAEVKFESAEDVLSYIPRAMQLALLSPFPSLWFSQGSHASGTLERRIGGLEMLLVYVALGGIIPAAKRWWRRREFCVPLLVALPLLLTYGLTIVNVGTLYRLRYPMELLIMTIGLAGYLGMYLARRQPPPATPAAAA</sequence>
<feature type="region of interest" description="Disordered" evidence="1">
    <location>
        <begin position="321"/>
        <end position="353"/>
    </location>
</feature>
<feature type="transmembrane region" description="Helical" evidence="2">
    <location>
        <begin position="221"/>
        <end position="242"/>
    </location>
</feature>
<comment type="caution">
    <text evidence="3">The sequence shown here is derived from an EMBL/GenBank/DDBJ whole genome shotgun (WGS) entry which is preliminary data.</text>
</comment>
<proteinExistence type="predicted"/>
<evidence type="ECO:0008006" key="5">
    <source>
        <dbReference type="Google" id="ProtNLM"/>
    </source>
</evidence>
<feature type="transmembrane region" description="Helical" evidence="2">
    <location>
        <begin position="122"/>
        <end position="140"/>
    </location>
</feature>
<dbReference type="Proteomes" id="UP001172778">
    <property type="component" value="Unassembled WGS sequence"/>
</dbReference>